<dbReference type="Proteomes" id="UP000424752">
    <property type="component" value="Chromosome"/>
</dbReference>
<dbReference type="GO" id="GO:0006427">
    <property type="term" value="P:histidyl-tRNA aminoacylation"/>
    <property type="evidence" value="ECO:0007669"/>
    <property type="project" value="TreeGrafter"/>
</dbReference>
<dbReference type="GO" id="GO:0004803">
    <property type="term" value="F:transposase activity"/>
    <property type="evidence" value="ECO:0007669"/>
    <property type="project" value="InterPro"/>
</dbReference>
<dbReference type="GO" id="GO:0003677">
    <property type="term" value="F:DNA binding"/>
    <property type="evidence" value="ECO:0007669"/>
    <property type="project" value="InterPro"/>
</dbReference>
<dbReference type="SUPFAM" id="SSF52954">
    <property type="entry name" value="Class II aaRS ABD-related"/>
    <property type="match status" value="1"/>
</dbReference>
<name>A0A6I6F4E9_9GAMM</name>
<feature type="domain" description="Transposase IS200-like" evidence="1">
    <location>
        <begin position="9"/>
        <end position="124"/>
    </location>
</feature>
<dbReference type="Gene3D" id="3.30.70.1290">
    <property type="entry name" value="Transposase IS200-like"/>
    <property type="match status" value="1"/>
</dbReference>
<dbReference type="InterPro" id="IPR036515">
    <property type="entry name" value="Transposase_17_sf"/>
</dbReference>
<dbReference type="Gene3D" id="3.30.930.10">
    <property type="entry name" value="Bira Bifunctional Protein, Domain 2"/>
    <property type="match status" value="1"/>
</dbReference>
<dbReference type="GO" id="GO:0005737">
    <property type="term" value="C:cytoplasm"/>
    <property type="evidence" value="ECO:0007669"/>
    <property type="project" value="InterPro"/>
</dbReference>
<dbReference type="InterPro" id="IPR045864">
    <property type="entry name" value="aa-tRNA-synth_II/BPL/LPL"/>
</dbReference>
<sequence length="628" mass="73139">MSRKERIYIQGLPQVIQIKGNNHDSLFVDNEDYDVFLNCLDKAMALYSCELHAYSLHSTEFLLLLTPQSKDDLSRLVQHIGRSYIFYFNKKYSRSGALWEGRYNNCLIEPGAYFLLVQQYIDTGMTDKHDLPIRSSYRHNIGEEKLVRITAHDEYLKLGKNAAEQALQYRRFIQAALSPAILQKITRCLSQNCVLGTPGFCQQIEFSLHRRVRPRLPGRPRKYYHNQVMDWVWLENQASQLLQRYCYHEIRLPLLERWGESLRQIPDFAHDDAGESLISIDHPTLLRREGTLGCLRAIGQHRDLQSTSKLWYLGAMFREPKDEHNHIEQYQQLGIEAFGYPHVDIELEHFILQYDFFKSLRLESHIELKINTPGTAQEFFTFRQALREYYQPFIPFLKEQWIDWLADKPEKLLQSTDILLATLRSKAPELETFVSASSRQRFESLLNGLTRAGIPFAVVKTFYPANAYCHTFFEWHSDKLEEGTLLCRGGRYDHSASALLGRKIYACGFAFMLEPLMRLQQLTNKNRLKARMTDVVIISRTWEARAHALGIGRMLREAFPQLSIVNDCSEMRIGASKRNADRQGGRFIIVVPHEDPVGQMEMYDQERQQKQRVNVTTMIGILSQSLNL</sequence>
<dbReference type="GO" id="GO:0006313">
    <property type="term" value="P:DNA transposition"/>
    <property type="evidence" value="ECO:0007669"/>
    <property type="project" value="InterPro"/>
</dbReference>
<protein>
    <submittedName>
        <fullName evidence="2">Histidine--tRNA ligase</fullName>
    </submittedName>
</protein>
<dbReference type="AlphaFoldDB" id="A0A6I6F4E9"/>
<dbReference type="InterPro" id="IPR041715">
    <property type="entry name" value="HisRS-like_core"/>
</dbReference>
<evidence type="ECO:0000313" key="2">
    <source>
        <dbReference type="EMBL" id="QGU88760.1"/>
    </source>
</evidence>
<dbReference type="PANTHER" id="PTHR43707:SF1">
    <property type="entry name" value="HISTIDINE--TRNA LIGASE, MITOCHONDRIAL-RELATED"/>
    <property type="match status" value="1"/>
</dbReference>
<dbReference type="SMART" id="SM01321">
    <property type="entry name" value="Y1_Tnp"/>
    <property type="match status" value="1"/>
</dbReference>
<accession>A0A6I6F4E9</accession>
<dbReference type="InterPro" id="IPR004516">
    <property type="entry name" value="HisRS/HisZ"/>
</dbReference>
<dbReference type="SUPFAM" id="SSF55681">
    <property type="entry name" value="Class II aaRS and biotin synthetases"/>
    <property type="match status" value="1"/>
</dbReference>
<dbReference type="EMBL" id="CP046509">
    <property type="protein sequence ID" value="QGU88760.1"/>
    <property type="molecule type" value="Genomic_DNA"/>
</dbReference>
<evidence type="ECO:0000259" key="1">
    <source>
        <dbReference type="SMART" id="SM01321"/>
    </source>
</evidence>
<evidence type="ECO:0000313" key="3">
    <source>
        <dbReference type="Proteomes" id="UP000424752"/>
    </source>
</evidence>
<proteinExistence type="predicted"/>
<dbReference type="PANTHER" id="PTHR43707">
    <property type="entry name" value="HISTIDYL-TRNA SYNTHETASE"/>
    <property type="match status" value="1"/>
</dbReference>
<dbReference type="KEGG" id="erwi:GN242_16680"/>
<reference evidence="2 3" key="1">
    <citation type="submission" date="2019-12" db="EMBL/GenBank/DDBJ databases">
        <title>Erwinia sp. nov., isolated from droppings of birds in the Qinghai-Tiebt plateau of China.</title>
        <authorList>
            <person name="Ge Y."/>
        </authorList>
    </citation>
    <scope>NUCLEOTIDE SEQUENCE [LARGE SCALE GENOMIC DNA]</scope>
    <source>
        <strain evidence="2 3">J780</strain>
    </source>
</reference>
<keyword evidence="2" id="KW-0436">Ligase</keyword>
<dbReference type="GO" id="GO:0004821">
    <property type="term" value="F:histidine-tRNA ligase activity"/>
    <property type="evidence" value="ECO:0007669"/>
    <property type="project" value="TreeGrafter"/>
</dbReference>
<dbReference type="SUPFAM" id="SSF143422">
    <property type="entry name" value="Transposase IS200-like"/>
    <property type="match status" value="1"/>
</dbReference>
<dbReference type="InterPro" id="IPR002686">
    <property type="entry name" value="Transposase_17"/>
</dbReference>
<dbReference type="Pfam" id="PF13393">
    <property type="entry name" value="tRNA-synt_His"/>
    <property type="match status" value="1"/>
</dbReference>
<organism evidence="2 3">
    <name type="scientific">Erwinia sorbitola</name>
    <dbReference type="NCBI Taxonomy" id="2681984"/>
    <lineage>
        <taxon>Bacteria</taxon>
        <taxon>Pseudomonadati</taxon>
        <taxon>Pseudomonadota</taxon>
        <taxon>Gammaproteobacteria</taxon>
        <taxon>Enterobacterales</taxon>
        <taxon>Erwiniaceae</taxon>
        <taxon>Erwinia</taxon>
    </lineage>
</organism>
<gene>
    <name evidence="2" type="ORF">GN242_16680</name>
</gene>